<feature type="region of interest" description="Disordered" evidence="3">
    <location>
        <begin position="25"/>
        <end position="61"/>
    </location>
</feature>
<dbReference type="SUPFAM" id="SSF53955">
    <property type="entry name" value="Lysozyme-like"/>
    <property type="match status" value="1"/>
</dbReference>
<evidence type="ECO:0000313" key="7">
    <source>
        <dbReference type="EMBL" id="MDY8110729.1"/>
    </source>
</evidence>
<feature type="signal peptide" evidence="4">
    <location>
        <begin position="1"/>
        <end position="19"/>
    </location>
</feature>
<gene>
    <name evidence="7" type="ORF">U0C82_16425</name>
</gene>
<dbReference type="RefSeq" id="WP_322188569.1">
    <property type="nucleotide sequence ID" value="NZ_JAXLPB010000006.1"/>
</dbReference>
<dbReference type="CDD" id="cd00254">
    <property type="entry name" value="LT-like"/>
    <property type="match status" value="1"/>
</dbReference>
<dbReference type="InterPro" id="IPR007730">
    <property type="entry name" value="SPOR-like_dom"/>
</dbReference>
<dbReference type="Proteomes" id="UP001294412">
    <property type="component" value="Unassembled WGS sequence"/>
</dbReference>
<dbReference type="InterPro" id="IPR023346">
    <property type="entry name" value="Lysozyme-like_dom_sf"/>
</dbReference>
<evidence type="ECO:0000256" key="1">
    <source>
        <dbReference type="ARBA" id="ARBA00007734"/>
    </source>
</evidence>
<dbReference type="PANTHER" id="PTHR37423">
    <property type="entry name" value="SOLUBLE LYTIC MUREIN TRANSGLYCOSYLASE-RELATED"/>
    <property type="match status" value="1"/>
</dbReference>
<evidence type="ECO:0000256" key="4">
    <source>
        <dbReference type="SAM" id="SignalP"/>
    </source>
</evidence>
<evidence type="ECO:0000259" key="5">
    <source>
        <dbReference type="Pfam" id="PF01464"/>
    </source>
</evidence>
<evidence type="ECO:0000313" key="8">
    <source>
        <dbReference type="Proteomes" id="UP001294412"/>
    </source>
</evidence>
<comment type="caution">
    <text evidence="7">The sequence shown here is derived from an EMBL/GenBank/DDBJ whole genome shotgun (WGS) entry which is preliminary data.</text>
</comment>
<feature type="domain" description="SPOR" evidence="6">
    <location>
        <begin position="264"/>
        <end position="343"/>
    </location>
</feature>
<comment type="similarity">
    <text evidence="2">Belongs to the virb1 family.</text>
</comment>
<evidence type="ECO:0000259" key="6">
    <source>
        <dbReference type="Pfam" id="PF05036"/>
    </source>
</evidence>
<dbReference type="Pfam" id="PF01464">
    <property type="entry name" value="SLT"/>
    <property type="match status" value="1"/>
</dbReference>
<protein>
    <submittedName>
        <fullName evidence="7">Lytic transglycosylase domain-containing protein</fullName>
    </submittedName>
</protein>
<keyword evidence="4" id="KW-0732">Signal</keyword>
<comment type="similarity">
    <text evidence="1">Belongs to the transglycosylase Slt family.</text>
</comment>
<dbReference type="Gene3D" id="1.10.530.10">
    <property type="match status" value="1"/>
</dbReference>
<name>A0ABU5I5S5_9HYPH</name>
<dbReference type="InterPro" id="IPR008258">
    <property type="entry name" value="Transglycosylase_SLT_dom_1"/>
</dbReference>
<sequence length="344" mass="36869">MRTSAIAAGLGLAMGLSHLAVSPGHAQSAQTISGQETDPGASNPSTPQTATGSPPAAEDATLAVEPGAVPETASEVVQPTKSVRKANPTPQDICTLIAQNADRVMMNRDFFARLIWKESRFDVGALSPVGARGIAQFMPYTAKERGLADPYDYVEAIKHSALYLRDLKNELGNWGLAAAAYNGGINRMKGWIARGATGNLPSETIDYVNAITYRPIEWFLESGRDVEKRPLDEEFSFIESCARLPIMKTRAVFASTQAPEVISQPWGVQVAGHANRSVALKMFSRVRSSFGSVIGAKQPMVVRTRAAGMARIYAVRIGADSRNEADTLCGRLRGNGGSCMVVKN</sequence>
<feature type="chain" id="PRO_5045844205" evidence="4">
    <location>
        <begin position="20"/>
        <end position="344"/>
    </location>
</feature>
<accession>A0ABU5I5S5</accession>
<keyword evidence="8" id="KW-1185">Reference proteome</keyword>
<reference evidence="7 8" key="1">
    <citation type="submission" date="2023-12" db="EMBL/GenBank/DDBJ databases">
        <title>Description of Novel Strain Fulvimarina sp. 2208YS6-2-32 isolated from Uroteuthis (Photololigo) edulis.</title>
        <authorList>
            <person name="Park J.-S."/>
        </authorList>
    </citation>
    <scope>NUCLEOTIDE SEQUENCE [LARGE SCALE GENOMIC DNA]</scope>
    <source>
        <strain evidence="7 8">2208YS6-2-32</strain>
    </source>
</reference>
<evidence type="ECO:0000256" key="2">
    <source>
        <dbReference type="ARBA" id="ARBA00009387"/>
    </source>
</evidence>
<organism evidence="7 8">
    <name type="scientific">Fulvimarina uroteuthidis</name>
    <dbReference type="NCBI Taxonomy" id="3098149"/>
    <lineage>
        <taxon>Bacteria</taxon>
        <taxon>Pseudomonadati</taxon>
        <taxon>Pseudomonadota</taxon>
        <taxon>Alphaproteobacteria</taxon>
        <taxon>Hyphomicrobiales</taxon>
        <taxon>Aurantimonadaceae</taxon>
        <taxon>Fulvimarina</taxon>
    </lineage>
</organism>
<evidence type="ECO:0000256" key="3">
    <source>
        <dbReference type="SAM" id="MobiDB-lite"/>
    </source>
</evidence>
<feature type="domain" description="Transglycosylase SLT" evidence="5">
    <location>
        <begin position="96"/>
        <end position="194"/>
    </location>
</feature>
<proteinExistence type="inferred from homology"/>
<feature type="compositionally biased region" description="Polar residues" evidence="3">
    <location>
        <begin position="25"/>
        <end position="52"/>
    </location>
</feature>
<dbReference type="EMBL" id="JAXLPB010000006">
    <property type="protein sequence ID" value="MDY8110729.1"/>
    <property type="molecule type" value="Genomic_DNA"/>
</dbReference>
<dbReference type="Pfam" id="PF05036">
    <property type="entry name" value="SPOR"/>
    <property type="match status" value="1"/>
</dbReference>
<dbReference type="PANTHER" id="PTHR37423:SF2">
    <property type="entry name" value="MEMBRANE-BOUND LYTIC MUREIN TRANSGLYCOSYLASE C"/>
    <property type="match status" value="1"/>
</dbReference>